<organism evidence="2 3">
    <name type="scientific">Panicum virgatum</name>
    <name type="common">Blackwell switchgrass</name>
    <dbReference type="NCBI Taxonomy" id="38727"/>
    <lineage>
        <taxon>Eukaryota</taxon>
        <taxon>Viridiplantae</taxon>
        <taxon>Streptophyta</taxon>
        <taxon>Embryophyta</taxon>
        <taxon>Tracheophyta</taxon>
        <taxon>Spermatophyta</taxon>
        <taxon>Magnoliopsida</taxon>
        <taxon>Liliopsida</taxon>
        <taxon>Poales</taxon>
        <taxon>Poaceae</taxon>
        <taxon>PACMAD clade</taxon>
        <taxon>Panicoideae</taxon>
        <taxon>Panicodae</taxon>
        <taxon>Paniceae</taxon>
        <taxon>Panicinae</taxon>
        <taxon>Panicum</taxon>
        <taxon>Panicum sect. Hiantes</taxon>
    </lineage>
</organism>
<feature type="compositionally biased region" description="Polar residues" evidence="1">
    <location>
        <begin position="41"/>
        <end position="51"/>
    </location>
</feature>
<feature type="compositionally biased region" description="Low complexity" evidence="1">
    <location>
        <begin position="164"/>
        <end position="180"/>
    </location>
</feature>
<accession>A0A8T0RCP3</accession>
<keyword evidence="3" id="KW-1185">Reference proteome</keyword>
<comment type="caution">
    <text evidence="2">The sequence shown here is derived from an EMBL/GenBank/DDBJ whole genome shotgun (WGS) entry which is preliminary data.</text>
</comment>
<evidence type="ECO:0000256" key="1">
    <source>
        <dbReference type="SAM" id="MobiDB-lite"/>
    </source>
</evidence>
<proteinExistence type="predicted"/>
<feature type="region of interest" description="Disordered" evidence="1">
    <location>
        <begin position="135"/>
        <end position="180"/>
    </location>
</feature>
<reference evidence="2" key="1">
    <citation type="submission" date="2020-05" db="EMBL/GenBank/DDBJ databases">
        <title>WGS assembly of Panicum virgatum.</title>
        <authorList>
            <person name="Lovell J.T."/>
            <person name="Jenkins J."/>
            <person name="Shu S."/>
            <person name="Juenger T.E."/>
            <person name="Schmutz J."/>
        </authorList>
    </citation>
    <scope>NUCLEOTIDE SEQUENCE</scope>
    <source>
        <strain evidence="2">AP13</strain>
    </source>
</reference>
<dbReference type="Proteomes" id="UP000823388">
    <property type="component" value="Chromosome 6K"/>
</dbReference>
<sequence>MKVACTACGRRCGRSSYRSSTWPRHAWRTQCDTTRLRAGSRPSTAASTSSGKVAMDAGQVHTRRWRQRLLRRARNIDGFNLPVDIEPAAGDGVRSSGRRAQRTSTGCARARWRRGMAAARWWVARARAWSSARMSTAAAGGSRRRQHAGRAGTGGCSRRSAHRPTATPTTGAAPSPATTA</sequence>
<dbReference type="AlphaFoldDB" id="A0A8T0RCP3"/>
<name>A0A8T0RCP3_PANVG</name>
<evidence type="ECO:0000313" key="3">
    <source>
        <dbReference type="Proteomes" id="UP000823388"/>
    </source>
</evidence>
<feature type="region of interest" description="Disordered" evidence="1">
    <location>
        <begin position="35"/>
        <end position="59"/>
    </location>
</feature>
<protein>
    <submittedName>
        <fullName evidence="2">Uncharacterized protein</fullName>
    </submittedName>
</protein>
<gene>
    <name evidence="2" type="ORF">PVAP13_6KG192936</name>
</gene>
<evidence type="ECO:0000313" key="2">
    <source>
        <dbReference type="EMBL" id="KAG2583722.1"/>
    </source>
</evidence>
<dbReference type="EMBL" id="CM029047">
    <property type="protein sequence ID" value="KAG2583722.1"/>
    <property type="molecule type" value="Genomic_DNA"/>
</dbReference>